<evidence type="ECO:0000313" key="2">
    <source>
        <dbReference type="Proteomes" id="UP000061603"/>
    </source>
</evidence>
<reference evidence="1 2" key="1">
    <citation type="journal article" date="2015" name="Genome Announc.">
        <title>Complete Genome Sequence of a Novel Bacterium within the Family Rhodocyclaceae That Degrades Polycyclic Aromatic Hydrocarbons.</title>
        <authorList>
            <person name="Singleton D.R."/>
            <person name="Dickey A.N."/>
            <person name="Scholl E.H."/>
            <person name="Wright F.A."/>
            <person name="Aitken M.D."/>
        </authorList>
    </citation>
    <scope>NUCLEOTIDE SEQUENCE [LARGE SCALE GENOMIC DNA]</scope>
    <source>
        <strain evidence="2">PG1-Ca6</strain>
    </source>
</reference>
<organism evidence="1 2">
    <name type="scientific">Rugosibacter aromaticivorans</name>
    <dbReference type="NCBI Taxonomy" id="1565605"/>
    <lineage>
        <taxon>Bacteria</taxon>
        <taxon>Pseudomonadati</taxon>
        <taxon>Pseudomonadota</taxon>
        <taxon>Betaproteobacteria</taxon>
        <taxon>Nitrosomonadales</taxon>
        <taxon>Sterolibacteriaceae</taxon>
        <taxon>Rugosibacter</taxon>
    </lineage>
</organism>
<dbReference type="Proteomes" id="UP000061603">
    <property type="component" value="Chromosome"/>
</dbReference>
<name>A0A0C5J6J0_9PROT</name>
<sequence length="73" mass="8007">MAYTQAHLDALEAALVKGEKRVTFGDKTVEYRSVDELQAAIAAVKRDLFEQAVDTGLWPGAPRQIRVTTGKGF</sequence>
<dbReference type="PATRIC" id="fig|1565605.3.peg.113"/>
<dbReference type="GeneID" id="92818712"/>
<keyword evidence="2" id="KW-1185">Reference proteome</keyword>
<dbReference type="STRING" id="1565605.PG1C_00535"/>
<dbReference type="AlphaFoldDB" id="A0A0C5J6J0"/>
<accession>A0A0C5J6J0</accession>
<dbReference type="EMBL" id="CP010554">
    <property type="protein sequence ID" value="AJP47338.1"/>
    <property type="molecule type" value="Genomic_DNA"/>
</dbReference>
<dbReference type="KEGG" id="rbu:PG1C_00535"/>
<evidence type="ECO:0000313" key="1">
    <source>
        <dbReference type="EMBL" id="AJP47338.1"/>
    </source>
</evidence>
<dbReference type="NCBIfam" id="NF047331">
    <property type="entry name" value="phage_HTJ"/>
    <property type="match status" value="1"/>
</dbReference>
<proteinExistence type="predicted"/>
<dbReference type="RefSeq" id="WP_009521720.1">
    <property type="nucleotide sequence ID" value="NZ_CP010554.1"/>
</dbReference>
<dbReference type="HOGENOM" id="CLU_2701920_0_0_4"/>
<protein>
    <submittedName>
        <fullName evidence="1">Uncharacterized protein</fullName>
    </submittedName>
</protein>
<gene>
    <name evidence="1" type="ORF">PG1C_00535</name>
</gene>